<dbReference type="RefSeq" id="WP_369046243.1">
    <property type="nucleotide sequence ID" value="NZ_CP163302.1"/>
</dbReference>
<dbReference type="InterPro" id="IPR046335">
    <property type="entry name" value="LacI/GalR-like_sensor"/>
</dbReference>
<dbReference type="CDD" id="cd06267">
    <property type="entry name" value="PBP1_LacI_sugar_binding-like"/>
    <property type="match status" value="1"/>
</dbReference>
<gene>
    <name evidence="5" type="ORF">AB5L97_01935</name>
</gene>
<dbReference type="InterPro" id="IPR028082">
    <property type="entry name" value="Peripla_BP_I"/>
</dbReference>
<evidence type="ECO:0000256" key="3">
    <source>
        <dbReference type="ARBA" id="ARBA00023163"/>
    </source>
</evidence>
<dbReference type="Pfam" id="PF00356">
    <property type="entry name" value="LacI"/>
    <property type="match status" value="1"/>
</dbReference>
<evidence type="ECO:0000256" key="1">
    <source>
        <dbReference type="ARBA" id="ARBA00023015"/>
    </source>
</evidence>
<dbReference type="SUPFAM" id="SSF53822">
    <property type="entry name" value="Periplasmic binding protein-like I"/>
    <property type="match status" value="1"/>
</dbReference>
<dbReference type="AlphaFoldDB" id="A0AB39L6J3"/>
<reference evidence="5" key="1">
    <citation type="submission" date="2024-07" db="EMBL/GenBank/DDBJ databases">
        <authorList>
            <person name="fu j."/>
        </authorList>
    </citation>
    <scope>NUCLEOTIDE SEQUENCE</scope>
    <source>
        <strain evidence="5">P10A9</strain>
    </source>
</reference>
<sequence>MTESSGAIEASERMPTIRDIAERAGVATSTVSRALSNPQRVNARTRERIEKIAAELHYVPSSQARGLSSGRTGIIAVLVPDVTNPFYFDIIRGTQNQLKAAGYTQLLVDTEEATDVELDALRKLRRTADGIILAASRLTDVQLTEAARLQPLVTINRATADAPTVLIDTPSAMVQALEHLASLGHTRVTYVGGPTSSWSTHRRWKAIEEAAARRGMTATRVGPYSPKTSSGAAAADAALRTGATAVIAFNDLIAIGMLQRFRERGVRVPEDMSIVGCDNIFGADFCNPPLTTIASPIEQAGRTAVSMLLAQLDPLHAATVRRLAVMPTHLEVRASTGQAPARAEHAG</sequence>
<keyword evidence="1" id="KW-0805">Transcription regulation</keyword>
<dbReference type="Pfam" id="PF13377">
    <property type="entry name" value="Peripla_BP_3"/>
    <property type="match status" value="1"/>
</dbReference>
<dbReference type="SMART" id="SM00354">
    <property type="entry name" value="HTH_LACI"/>
    <property type="match status" value="1"/>
</dbReference>
<dbReference type="Gene3D" id="1.10.260.40">
    <property type="entry name" value="lambda repressor-like DNA-binding domains"/>
    <property type="match status" value="1"/>
</dbReference>
<dbReference type="PANTHER" id="PTHR30146:SF138">
    <property type="entry name" value="TRANSCRIPTIONAL REGULATORY PROTEIN"/>
    <property type="match status" value="1"/>
</dbReference>
<dbReference type="GO" id="GO:0000976">
    <property type="term" value="F:transcription cis-regulatory region binding"/>
    <property type="evidence" value="ECO:0007669"/>
    <property type="project" value="TreeGrafter"/>
</dbReference>
<dbReference type="EMBL" id="CP163302">
    <property type="protein sequence ID" value="XDP45804.1"/>
    <property type="molecule type" value="Genomic_DNA"/>
</dbReference>
<organism evidence="5">
    <name type="scientific">Sinomonas puerhi</name>
    <dbReference type="NCBI Taxonomy" id="3238584"/>
    <lineage>
        <taxon>Bacteria</taxon>
        <taxon>Bacillati</taxon>
        <taxon>Actinomycetota</taxon>
        <taxon>Actinomycetes</taxon>
        <taxon>Micrococcales</taxon>
        <taxon>Micrococcaceae</taxon>
        <taxon>Sinomonas</taxon>
    </lineage>
</organism>
<dbReference type="PROSITE" id="PS50932">
    <property type="entry name" value="HTH_LACI_2"/>
    <property type="match status" value="1"/>
</dbReference>
<keyword evidence="2 5" id="KW-0238">DNA-binding</keyword>
<evidence type="ECO:0000256" key="2">
    <source>
        <dbReference type="ARBA" id="ARBA00023125"/>
    </source>
</evidence>
<dbReference type="Gene3D" id="3.40.50.2300">
    <property type="match status" value="2"/>
</dbReference>
<dbReference type="InterPro" id="IPR000843">
    <property type="entry name" value="HTH_LacI"/>
</dbReference>
<dbReference type="KEGG" id="spue:AB5L97_01935"/>
<evidence type="ECO:0000259" key="4">
    <source>
        <dbReference type="PROSITE" id="PS50932"/>
    </source>
</evidence>
<dbReference type="GO" id="GO:0003700">
    <property type="term" value="F:DNA-binding transcription factor activity"/>
    <property type="evidence" value="ECO:0007669"/>
    <property type="project" value="TreeGrafter"/>
</dbReference>
<accession>A0AB39L6J3</accession>
<dbReference type="CDD" id="cd01392">
    <property type="entry name" value="HTH_LacI"/>
    <property type="match status" value="1"/>
</dbReference>
<keyword evidence="3" id="KW-0804">Transcription</keyword>
<feature type="domain" description="HTH lacI-type" evidence="4">
    <location>
        <begin position="15"/>
        <end position="69"/>
    </location>
</feature>
<protein>
    <submittedName>
        <fullName evidence="5">LacI family DNA-binding transcriptional regulator</fullName>
    </submittedName>
</protein>
<dbReference type="SUPFAM" id="SSF47413">
    <property type="entry name" value="lambda repressor-like DNA-binding domains"/>
    <property type="match status" value="1"/>
</dbReference>
<proteinExistence type="predicted"/>
<dbReference type="InterPro" id="IPR010982">
    <property type="entry name" value="Lambda_DNA-bd_dom_sf"/>
</dbReference>
<name>A0AB39L6J3_9MICC</name>
<dbReference type="PANTHER" id="PTHR30146">
    <property type="entry name" value="LACI-RELATED TRANSCRIPTIONAL REPRESSOR"/>
    <property type="match status" value="1"/>
</dbReference>
<evidence type="ECO:0000313" key="5">
    <source>
        <dbReference type="EMBL" id="XDP45804.1"/>
    </source>
</evidence>